<dbReference type="InterPro" id="IPR051678">
    <property type="entry name" value="AGP_Transferase"/>
</dbReference>
<accession>A0A4Z1PQM1</accession>
<dbReference type="EMBL" id="SNSC02000002">
    <property type="protein sequence ID" value="TID26425.1"/>
    <property type="molecule type" value="Genomic_DNA"/>
</dbReference>
<dbReference type="GO" id="GO:0016740">
    <property type="term" value="F:transferase activity"/>
    <property type="evidence" value="ECO:0007669"/>
    <property type="project" value="UniProtKB-KW"/>
</dbReference>
<dbReference type="AlphaFoldDB" id="A0A4Z1PQM1"/>
<feature type="compositionally biased region" description="Low complexity" evidence="1">
    <location>
        <begin position="551"/>
        <end position="564"/>
    </location>
</feature>
<protein>
    <submittedName>
        <fullName evidence="2">Aminoglycoside phosphotransferase</fullName>
    </submittedName>
</protein>
<feature type="compositionally biased region" description="Acidic residues" evidence="1">
    <location>
        <begin position="592"/>
        <end position="608"/>
    </location>
</feature>
<sequence length="620" mass="69614">MPSWVFDCEERQVPGYYGLGCNGPLTADMDGNTDMSETSKEDAFAMLEQMKQDKEGQIEAFGVEEMHYNSRNEFRHRVGRLDYLEQLAQYSNQSAEPGPLVTEVKQPRMLKLLCKNSSYLPATAVEHLSMLRTSRISEPTPNEKKTFGSIVLIGHNNISNLVKKLIDEAKPDGVRITSHTASGSYNFVCFIKIFGDQFDGVEMALRIPACGREDLWIKLDRKALTSQARAIPYIKQNTKVPIPNVFSYDDTLENEIKAPFILMECVSGKSLGDCMVFWDVQWQDVEQVFAIDCQGVESATTPVFRAVFSTSFRERPKVLLITERICEAILEAVPESKMSQNQQAETLGLLHRDLDAQNLLIDTDGNLLAILDWDGFQTGPNSIGPHAFPKFLQDHPAGQYNELFKEGQMAKLRTVYSKFYDEEYTAAHGDAYGGIANKRSVMICELERGLRNVPDRMAEFVAHLFKNGLPDFDLGKTLSVLTTPYQDCTDIKEKITERFRRFLSCNLRASGRPVTIVGNFHHLENLQGHRLQSLAPNNEILIWNDNVSDLPSRVRSRDSSPTSSDKSDHANQIFTDVSSACGIFDATNITEGEGDGDSDTESDSEDDDRFANILGFRGKD</sequence>
<evidence type="ECO:0000313" key="3">
    <source>
        <dbReference type="Proteomes" id="UP000298493"/>
    </source>
</evidence>
<feature type="region of interest" description="Disordered" evidence="1">
    <location>
        <begin position="587"/>
        <end position="620"/>
    </location>
</feature>
<feature type="region of interest" description="Disordered" evidence="1">
    <location>
        <begin position="551"/>
        <end position="571"/>
    </location>
</feature>
<name>A0A4Z1PQM1_9PEZI</name>
<keyword evidence="3" id="KW-1185">Reference proteome</keyword>
<dbReference type="InterPro" id="IPR011009">
    <property type="entry name" value="Kinase-like_dom_sf"/>
</dbReference>
<gene>
    <name evidence="2" type="ORF">E6O75_ATG00918</name>
</gene>
<dbReference type="PANTHER" id="PTHR21310">
    <property type="entry name" value="AMINOGLYCOSIDE PHOSPHOTRANSFERASE-RELATED-RELATED"/>
    <property type="match status" value="1"/>
</dbReference>
<dbReference type="SUPFAM" id="SSF56112">
    <property type="entry name" value="Protein kinase-like (PK-like)"/>
    <property type="match status" value="1"/>
</dbReference>
<keyword evidence="2" id="KW-0808">Transferase</keyword>
<dbReference type="PANTHER" id="PTHR21310:SF51">
    <property type="entry name" value="AMINOGLYCOSIDE PHOSPHOTRANSFERASE DOMAIN-CONTAINING PROTEIN"/>
    <property type="match status" value="1"/>
</dbReference>
<comment type="caution">
    <text evidence="2">The sequence shown here is derived from an EMBL/GenBank/DDBJ whole genome shotgun (WGS) entry which is preliminary data.</text>
</comment>
<organism evidence="2 3">
    <name type="scientific">Venturia nashicola</name>
    <dbReference type="NCBI Taxonomy" id="86259"/>
    <lineage>
        <taxon>Eukaryota</taxon>
        <taxon>Fungi</taxon>
        <taxon>Dikarya</taxon>
        <taxon>Ascomycota</taxon>
        <taxon>Pezizomycotina</taxon>
        <taxon>Dothideomycetes</taxon>
        <taxon>Pleosporomycetidae</taxon>
        <taxon>Venturiales</taxon>
        <taxon>Venturiaceae</taxon>
        <taxon>Venturia</taxon>
    </lineage>
</organism>
<proteinExistence type="predicted"/>
<evidence type="ECO:0000256" key="1">
    <source>
        <dbReference type="SAM" id="MobiDB-lite"/>
    </source>
</evidence>
<dbReference type="Proteomes" id="UP000298493">
    <property type="component" value="Unassembled WGS sequence"/>
</dbReference>
<dbReference type="STRING" id="86259.A0A4Z1PQM1"/>
<evidence type="ECO:0000313" key="2">
    <source>
        <dbReference type="EMBL" id="TID26425.1"/>
    </source>
</evidence>
<reference evidence="2 3" key="1">
    <citation type="submission" date="2019-04" db="EMBL/GenBank/DDBJ databases">
        <title>High contiguity whole genome sequence and gene annotation resource for two Venturia nashicola isolates.</title>
        <authorList>
            <person name="Prokchorchik M."/>
            <person name="Won K."/>
            <person name="Lee Y."/>
            <person name="Choi E.D."/>
            <person name="Segonzac C."/>
            <person name="Sohn K.H."/>
        </authorList>
    </citation>
    <scope>NUCLEOTIDE SEQUENCE [LARGE SCALE GENOMIC DNA]</scope>
    <source>
        <strain evidence="2 3">PRI2</strain>
    </source>
</reference>